<evidence type="ECO:0000256" key="1">
    <source>
        <dbReference type="ARBA" id="ARBA00008987"/>
    </source>
</evidence>
<reference evidence="12 13" key="1">
    <citation type="journal article" date="2018" name="Nat. Biotechnol.">
        <title>A standardized bacterial taxonomy based on genome phylogeny substantially revises the tree of life.</title>
        <authorList>
            <person name="Parks D.H."/>
            <person name="Chuvochina M."/>
            <person name="Waite D.W."/>
            <person name="Rinke C."/>
            <person name="Skarshewski A."/>
            <person name="Chaumeil P.A."/>
            <person name="Hugenholtz P."/>
        </authorList>
    </citation>
    <scope>NUCLEOTIDE SEQUENCE [LARGE SCALE GENOMIC DNA]</scope>
    <source>
        <strain evidence="12">UBA11306</strain>
    </source>
</reference>
<evidence type="ECO:0000256" key="7">
    <source>
        <dbReference type="NCBIfam" id="TIGR01068"/>
    </source>
</evidence>
<evidence type="ECO:0000256" key="2">
    <source>
        <dbReference type="ARBA" id="ARBA00020570"/>
    </source>
</evidence>
<evidence type="ECO:0000256" key="9">
    <source>
        <dbReference type="PIRSR" id="PIRSR000077-1"/>
    </source>
</evidence>
<dbReference type="PRINTS" id="PR00421">
    <property type="entry name" value="THIOREDOXIN"/>
</dbReference>
<keyword evidence="5 10" id="KW-1015">Disulfide bond</keyword>
<feature type="active site" description="Nucleophile" evidence="9">
    <location>
        <position position="31"/>
    </location>
</feature>
<dbReference type="Pfam" id="PF00085">
    <property type="entry name" value="Thioredoxin"/>
    <property type="match status" value="1"/>
</dbReference>
<evidence type="ECO:0000256" key="4">
    <source>
        <dbReference type="ARBA" id="ARBA00022982"/>
    </source>
</evidence>
<dbReference type="InterPro" id="IPR017937">
    <property type="entry name" value="Thioredoxin_CS"/>
</dbReference>
<feature type="disulfide bond" description="Redox-active" evidence="10">
    <location>
        <begin position="28"/>
        <end position="31"/>
    </location>
</feature>
<accession>A0A3D4S4B4</accession>
<evidence type="ECO:0000256" key="5">
    <source>
        <dbReference type="ARBA" id="ARBA00023157"/>
    </source>
</evidence>
<dbReference type="EMBL" id="DQHO01000017">
    <property type="protein sequence ID" value="HCS93653.1"/>
    <property type="molecule type" value="Genomic_DNA"/>
</dbReference>
<keyword evidence="4" id="KW-0249">Electron transport</keyword>
<evidence type="ECO:0000313" key="12">
    <source>
        <dbReference type="EMBL" id="HCS93653.1"/>
    </source>
</evidence>
<dbReference type="PANTHER" id="PTHR45663">
    <property type="entry name" value="GEO12009P1"/>
    <property type="match status" value="1"/>
</dbReference>
<dbReference type="RefSeq" id="WP_022797098.1">
    <property type="nucleotide sequence ID" value="NZ_JBQDSL010000021.1"/>
</dbReference>
<feature type="site" description="Contributes to redox potential value" evidence="9">
    <location>
        <position position="30"/>
    </location>
</feature>
<feature type="active site" description="Nucleophile" evidence="9">
    <location>
        <position position="28"/>
    </location>
</feature>
<evidence type="ECO:0000259" key="11">
    <source>
        <dbReference type="PROSITE" id="PS51352"/>
    </source>
</evidence>
<comment type="similarity">
    <text evidence="1 8">Belongs to the thioredoxin family.</text>
</comment>
<dbReference type="STRING" id="1121105.GCA_000421665_01843"/>
<dbReference type="InterPro" id="IPR013766">
    <property type="entry name" value="Thioredoxin_domain"/>
</dbReference>
<dbReference type="GO" id="GO:0045454">
    <property type="term" value="P:cell redox homeostasis"/>
    <property type="evidence" value="ECO:0007669"/>
    <property type="project" value="TreeGrafter"/>
</dbReference>
<keyword evidence="6 10" id="KW-0676">Redox-active center</keyword>
<evidence type="ECO:0000256" key="3">
    <source>
        <dbReference type="ARBA" id="ARBA00022448"/>
    </source>
</evidence>
<comment type="caution">
    <text evidence="12">The sequence shown here is derived from an EMBL/GenBank/DDBJ whole genome shotgun (WGS) entry which is preliminary data.</text>
</comment>
<dbReference type="GO" id="GO:0005829">
    <property type="term" value="C:cytosol"/>
    <property type="evidence" value="ECO:0007669"/>
    <property type="project" value="TreeGrafter"/>
</dbReference>
<dbReference type="InterPro" id="IPR005746">
    <property type="entry name" value="Thioredoxin"/>
</dbReference>
<dbReference type="SUPFAM" id="SSF52833">
    <property type="entry name" value="Thioredoxin-like"/>
    <property type="match status" value="1"/>
</dbReference>
<organism evidence="12 13">
    <name type="scientific">Bavariicoccus seileri</name>
    <dbReference type="NCBI Taxonomy" id="549685"/>
    <lineage>
        <taxon>Bacteria</taxon>
        <taxon>Bacillati</taxon>
        <taxon>Bacillota</taxon>
        <taxon>Bacilli</taxon>
        <taxon>Lactobacillales</taxon>
        <taxon>Enterococcaceae</taxon>
        <taxon>Bavariicoccus</taxon>
    </lineage>
</organism>
<dbReference type="FunFam" id="3.40.30.10:FF:000001">
    <property type="entry name" value="Thioredoxin"/>
    <property type="match status" value="1"/>
</dbReference>
<dbReference type="GO" id="GO:0015035">
    <property type="term" value="F:protein-disulfide reductase activity"/>
    <property type="evidence" value="ECO:0007669"/>
    <property type="project" value="UniProtKB-UniRule"/>
</dbReference>
<name>A0A3D4S4B4_9ENTE</name>
<evidence type="ECO:0000256" key="10">
    <source>
        <dbReference type="PIRSR" id="PIRSR000077-4"/>
    </source>
</evidence>
<evidence type="ECO:0000256" key="8">
    <source>
        <dbReference type="PIRNR" id="PIRNR000077"/>
    </source>
</evidence>
<keyword evidence="3" id="KW-0813">Transport</keyword>
<dbReference type="PROSITE" id="PS51352">
    <property type="entry name" value="THIOREDOXIN_2"/>
    <property type="match status" value="1"/>
</dbReference>
<dbReference type="CDD" id="cd02947">
    <property type="entry name" value="TRX_family"/>
    <property type="match status" value="1"/>
</dbReference>
<dbReference type="NCBIfam" id="TIGR01068">
    <property type="entry name" value="thioredoxin"/>
    <property type="match status" value="1"/>
</dbReference>
<dbReference type="PANTHER" id="PTHR45663:SF11">
    <property type="entry name" value="GEO12009P1"/>
    <property type="match status" value="1"/>
</dbReference>
<dbReference type="Proteomes" id="UP000262195">
    <property type="component" value="Unassembled WGS sequence"/>
</dbReference>
<feature type="site" description="Contributes to redox potential value" evidence="9">
    <location>
        <position position="29"/>
    </location>
</feature>
<evidence type="ECO:0000256" key="6">
    <source>
        <dbReference type="ARBA" id="ARBA00023284"/>
    </source>
</evidence>
<sequence length="104" mass="11758">MTTEVNDKIFHDTIADGVTLVDFWAPWCGPCRMQAPAIEAISEEFEDRLKVAKLNVDDNQKTAQEFGVMSIPTLIIFKDGEEVDKVIGLHSEEQLTELVEKHIQ</sequence>
<dbReference type="Gene3D" id="3.40.30.10">
    <property type="entry name" value="Glutaredoxin"/>
    <property type="match status" value="1"/>
</dbReference>
<dbReference type="PROSITE" id="PS00194">
    <property type="entry name" value="THIOREDOXIN_1"/>
    <property type="match status" value="1"/>
</dbReference>
<gene>
    <name evidence="12" type="primary">trxA</name>
    <name evidence="12" type="ORF">DIW15_02950</name>
</gene>
<evidence type="ECO:0000313" key="13">
    <source>
        <dbReference type="Proteomes" id="UP000262195"/>
    </source>
</evidence>
<protein>
    <recommendedName>
        <fullName evidence="2 7">Thioredoxin</fullName>
    </recommendedName>
</protein>
<proteinExistence type="inferred from homology"/>
<dbReference type="InterPro" id="IPR036249">
    <property type="entry name" value="Thioredoxin-like_sf"/>
</dbReference>
<dbReference type="PIRSF" id="PIRSF000077">
    <property type="entry name" value="Thioredoxin"/>
    <property type="match status" value="1"/>
</dbReference>
<feature type="domain" description="Thioredoxin" evidence="11">
    <location>
        <begin position="1"/>
        <end position="104"/>
    </location>
</feature>
<feature type="site" description="Deprotonates C-terminal active site Cys" evidence="9">
    <location>
        <position position="22"/>
    </location>
</feature>
<dbReference type="AlphaFoldDB" id="A0A3D4S4B4"/>